<dbReference type="Proteomes" id="UP000239532">
    <property type="component" value="Unassembled WGS sequence"/>
</dbReference>
<proteinExistence type="predicted"/>
<gene>
    <name evidence="1" type="ORF">BST86_11825</name>
</gene>
<dbReference type="RefSeq" id="WP_105983436.1">
    <property type="nucleotide sequence ID" value="NZ_MQUC01000003.1"/>
</dbReference>
<dbReference type="AlphaFoldDB" id="A0A2S9WW73"/>
<sequence>MQKATFLFVIIVLFTVTITTAQNITAVKYSLFEKTTNDHWLRITPNTFDGNVSETTKTSGVYAVMICYTFNGKEKSVFQDVTSKFVNGEDYIYTFSFGTASLDKLKLNNVTFFRRDKSKETWPSKDGCNDGQVLTSANTFAISSLYNR</sequence>
<name>A0A2S9WW73_9FLAO</name>
<organism evidence="1 2">
    <name type="scientific">Nonlabens agnitus</name>
    <dbReference type="NCBI Taxonomy" id="870484"/>
    <lineage>
        <taxon>Bacteria</taxon>
        <taxon>Pseudomonadati</taxon>
        <taxon>Bacteroidota</taxon>
        <taxon>Flavobacteriia</taxon>
        <taxon>Flavobacteriales</taxon>
        <taxon>Flavobacteriaceae</taxon>
        <taxon>Nonlabens</taxon>
    </lineage>
</organism>
<reference evidence="1 2" key="1">
    <citation type="submission" date="2016-11" db="EMBL/GenBank/DDBJ databases">
        <title>Trade-off between light-utilization and light-protection in marine flavobacteria.</title>
        <authorList>
            <person name="Kumagai Y."/>
        </authorList>
    </citation>
    <scope>NUCLEOTIDE SEQUENCE [LARGE SCALE GENOMIC DNA]</scope>
    <source>
        <strain evidence="1 2">JCM 17109</strain>
    </source>
</reference>
<keyword evidence="2" id="KW-1185">Reference proteome</keyword>
<dbReference type="OrthoDB" id="1143810at2"/>
<comment type="caution">
    <text evidence="1">The sequence shown here is derived from an EMBL/GenBank/DDBJ whole genome shotgun (WGS) entry which is preliminary data.</text>
</comment>
<protein>
    <submittedName>
        <fullName evidence="1">Uncharacterized protein</fullName>
    </submittedName>
</protein>
<evidence type="ECO:0000313" key="2">
    <source>
        <dbReference type="Proteomes" id="UP000239532"/>
    </source>
</evidence>
<dbReference type="EMBL" id="MQUC01000003">
    <property type="protein sequence ID" value="PRP67732.1"/>
    <property type="molecule type" value="Genomic_DNA"/>
</dbReference>
<evidence type="ECO:0000313" key="1">
    <source>
        <dbReference type="EMBL" id="PRP67732.1"/>
    </source>
</evidence>
<accession>A0A2S9WW73</accession>